<sequence length="470" mass="51795">MATDYTKIEWQVMMPTFRDVNYDIRNFGAIAGGFHLNTEAINKAVQICSGEGGGKVIVSSGIWLTGPITLHSNVNLHLESGATILFSSNMDEYPLIVSSFEGLKAVRCQSPIDAENLENAAITGEGTFDGAGAAWRPVKKYKMTESKWNNLVSSGGVVDEEQEIWWPTDKAMQGLQKVPQLQQSGSLILEDYQVVKDFLRPNMVSLRKCKNILIDGPTFQNSPAWCLHPWICENVTIRNLTVRNPWYSQNGDGLDVESCKNVVVDNCIFDVGDDAICIKSGKDEEGRKLGKPAQNIMIKNCTVYSGHGGFVIGSEMSGGVKEVTIKDCTFFGTDTGLRFKSKRGRGGTVENVAIDSINMIGIKKEAIVFHMFYEQGDSKVLESAPFSEQTPVFQKISISNVNCIEAETAILLRGLPEKPLEQLSFENIFIKSTFGIDCSYLNHSTFTNIKVVVNKGERVTINNCVGIRGL</sequence>
<dbReference type="PANTHER" id="PTHR31339">
    <property type="entry name" value="PECTIN LYASE-RELATED"/>
    <property type="match status" value="1"/>
</dbReference>
<dbReference type="InterPro" id="IPR006626">
    <property type="entry name" value="PbH1"/>
</dbReference>
<dbReference type="Pfam" id="PF00295">
    <property type="entry name" value="Glyco_hydro_28"/>
    <property type="match status" value="1"/>
</dbReference>
<name>A0ABM8YM29_9BACI</name>
<comment type="caution">
    <text evidence="5">The sequence shown here is derived from an EMBL/GenBank/DDBJ whole genome shotgun (WGS) entry which is preliminary data.</text>
</comment>
<dbReference type="InterPro" id="IPR051801">
    <property type="entry name" value="GH28_Enzymes"/>
</dbReference>
<evidence type="ECO:0000256" key="4">
    <source>
        <dbReference type="RuleBase" id="RU361169"/>
    </source>
</evidence>
<dbReference type="SMART" id="SM00710">
    <property type="entry name" value="PbH1"/>
    <property type="match status" value="4"/>
</dbReference>
<evidence type="ECO:0000256" key="1">
    <source>
        <dbReference type="ARBA" id="ARBA00008834"/>
    </source>
</evidence>
<dbReference type="RefSeq" id="WP_230500869.1">
    <property type="nucleotide sequence ID" value="NZ_CAKJTJ010000007.1"/>
</dbReference>
<organism evidence="5 6">
    <name type="scientific">Sutcliffiella rhizosphaerae</name>
    <dbReference type="NCBI Taxonomy" id="2880967"/>
    <lineage>
        <taxon>Bacteria</taxon>
        <taxon>Bacillati</taxon>
        <taxon>Bacillota</taxon>
        <taxon>Bacilli</taxon>
        <taxon>Bacillales</taxon>
        <taxon>Bacillaceae</taxon>
        <taxon>Sutcliffiella</taxon>
    </lineage>
</organism>
<dbReference type="InterPro" id="IPR000743">
    <property type="entry name" value="Glyco_hydro_28"/>
</dbReference>
<dbReference type="InterPro" id="IPR012334">
    <property type="entry name" value="Pectin_lyas_fold"/>
</dbReference>
<dbReference type="PANTHER" id="PTHR31339:SF9">
    <property type="entry name" value="PLASMIN AND FIBRONECTIN-BINDING PROTEIN A"/>
    <property type="match status" value="1"/>
</dbReference>
<gene>
    <name evidence="5" type="ORF">BACCIP111883_01732</name>
</gene>
<keyword evidence="6" id="KW-1185">Reference proteome</keyword>
<proteinExistence type="inferred from homology"/>
<comment type="similarity">
    <text evidence="1 4">Belongs to the glycosyl hydrolase 28 family.</text>
</comment>
<evidence type="ECO:0000256" key="2">
    <source>
        <dbReference type="ARBA" id="ARBA00022801"/>
    </source>
</evidence>
<protein>
    <recommendedName>
        <fullName evidence="7">Glycoside hydrolase family 28 protein</fullName>
    </recommendedName>
</protein>
<dbReference type="PROSITE" id="PS00502">
    <property type="entry name" value="POLYGALACTURONASE"/>
    <property type="match status" value="1"/>
</dbReference>
<keyword evidence="3 4" id="KW-0326">Glycosidase</keyword>
<dbReference type="Proteomes" id="UP000789833">
    <property type="component" value="Unassembled WGS sequence"/>
</dbReference>
<evidence type="ECO:0000313" key="6">
    <source>
        <dbReference type="Proteomes" id="UP000789833"/>
    </source>
</evidence>
<dbReference type="EMBL" id="CAKJTJ010000007">
    <property type="protein sequence ID" value="CAG9620960.1"/>
    <property type="molecule type" value="Genomic_DNA"/>
</dbReference>
<evidence type="ECO:0000256" key="3">
    <source>
        <dbReference type="ARBA" id="ARBA00023295"/>
    </source>
</evidence>
<keyword evidence="2 4" id="KW-0378">Hydrolase</keyword>
<dbReference type="InterPro" id="IPR011050">
    <property type="entry name" value="Pectin_lyase_fold/virulence"/>
</dbReference>
<dbReference type="Gene3D" id="2.160.20.10">
    <property type="entry name" value="Single-stranded right-handed beta-helix, Pectin lyase-like"/>
    <property type="match status" value="1"/>
</dbReference>
<reference evidence="5 6" key="1">
    <citation type="submission" date="2021-10" db="EMBL/GenBank/DDBJ databases">
        <authorList>
            <person name="Criscuolo A."/>
        </authorList>
    </citation>
    <scope>NUCLEOTIDE SEQUENCE [LARGE SCALE GENOMIC DNA]</scope>
    <source>
        <strain evidence="6">CIP 111883</strain>
    </source>
</reference>
<evidence type="ECO:0008006" key="7">
    <source>
        <dbReference type="Google" id="ProtNLM"/>
    </source>
</evidence>
<dbReference type="SUPFAM" id="SSF51126">
    <property type="entry name" value="Pectin lyase-like"/>
    <property type="match status" value="1"/>
</dbReference>
<evidence type="ECO:0000313" key="5">
    <source>
        <dbReference type="EMBL" id="CAG9620960.1"/>
    </source>
</evidence>
<accession>A0ABM8YM29</accession>